<protein>
    <submittedName>
        <fullName evidence="2">Uncharacterized protein</fullName>
    </submittedName>
</protein>
<evidence type="ECO:0000256" key="1">
    <source>
        <dbReference type="SAM" id="MobiDB-lite"/>
    </source>
</evidence>
<organism evidence="2 3">
    <name type="scientific">Cyanobacterium stanieri LEGE 03274</name>
    <dbReference type="NCBI Taxonomy" id="1828756"/>
    <lineage>
        <taxon>Bacteria</taxon>
        <taxon>Bacillati</taxon>
        <taxon>Cyanobacteriota</taxon>
        <taxon>Cyanophyceae</taxon>
        <taxon>Oscillatoriophycideae</taxon>
        <taxon>Chroococcales</taxon>
        <taxon>Geminocystaceae</taxon>
        <taxon>Cyanobacterium</taxon>
    </lineage>
</organism>
<evidence type="ECO:0000313" key="3">
    <source>
        <dbReference type="Proteomes" id="UP000654604"/>
    </source>
</evidence>
<proteinExistence type="predicted"/>
<feature type="region of interest" description="Disordered" evidence="1">
    <location>
        <begin position="15"/>
        <end position="37"/>
    </location>
</feature>
<keyword evidence="3" id="KW-1185">Reference proteome</keyword>
<evidence type="ECO:0000313" key="2">
    <source>
        <dbReference type="EMBL" id="MBE9221436.1"/>
    </source>
</evidence>
<dbReference type="Proteomes" id="UP000654604">
    <property type="component" value="Unassembled WGS sequence"/>
</dbReference>
<comment type="caution">
    <text evidence="2">The sequence shown here is derived from an EMBL/GenBank/DDBJ whole genome shotgun (WGS) entry which is preliminary data.</text>
</comment>
<reference evidence="2 3" key="1">
    <citation type="submission" date="2020-10" db="EMBL/GenBank/DDBJ databases">
        <authorList>
            <person name="Castelo-Branco R."/>
            <person name="Eusebio N."/>
            <person name="Adriana R."/>
            <person name="Vieira A."/>
            <person name="Brugerolle De Fraissinette N."/>
            <person name="Rezende De Castro R."/>
            <person name="Schneider M.P."/>
            <person name="Vasconcelos V."/>
            <person name="Leao P.N."/>
        </authorList>
    </citation>
    <scope>NUCLEOTIDE SEQUENCE [LARGE SCALE GENOMIC DNA]</scope>
    <source>
        <strain evidence="2 3">LEGE 03274</strain>
    </source>
</reference>
<gene>
    <name evidence="2" type="ORF">IQ215_01880</name>
</gene>
<dbReference type="EMBL" id="JADEWC010000003">
    <property type="protein sequence ID" value="MBE9221436.1"/>
    <property type="molecule type" value="Genomic_DNA"/>
</dbReference>
<name>A0ABR9V2V2_9CHRO</name>
<sequence length="57" mass="6819">MKMIKVFSLWSRENKESSRMDNHQNKDTQNLKNKESSRSTFLSKIADNFKDNILDLR</sequence>
<accession>A0ABR9V2V2</accession>
<feature type="compositionally biased region" description="Basic and acidic residues" evidence="1">
    <location>
        <begin position="15"/>
        <end position="26"/>
    </location>
</feature>